<dbReference type="Pfam" id="PF00023">
    <property type="entry name" value="Ank"/>
    <property type="match status" value="1"/>
</dbReference>
<gene>
    <name evidence="7" type="primary">Piso0_005601</name>
    <name evidence="7" type="ORF">GNLVRS01_PISO0N18493g</name>
</gene>
<dbReference type="PROSITE" id="PS50088">
    <property type="entry name" value="ANK_REPEAT"/>
    <property type="match status" value="1"/>
</dbReference>
<dbReference type="OrthoDB" id="6718656at2759"/>
<keyword evidence="4" id="KW-0175">Coiled coil</keyword>
<sequence length="728" mass="82003">MESPINVGDTTTSSIQNLLSETHINNPRYTSTINSAVYSGLNVIQLTLTIQNPKNEDGDSGKASKVIILRRVQDSYVNISQLLSILVKMGHFNQTRLNNFLNNEIITNPQYSAEEKGINVYVDWVDHEVRQLRGLWIPYDKAVSLALKFDIYELTKLLFLVDVHSFEDLPKMDENSSKRAADELDESDTEMASPLKRQKISQAGVPKSDIDIRNATITIAKENPNNPYTLIPIEIKPEDADLVSDIKQKYSEIFKKDSNSEASYELIKSLFQDLPKLGSDSVHSLTDIALDQQGKTALHFAASLASQDLVSHLASLKLCSPIRGTSHGESPLVSMITVTNAMEKGNFVSLLDSWLWPSLFLLDNNNWSFLHYMISQYSKKAELCNFYTSKILEWLISSDLGKSNNLFYKFLRDVLNTKDKKDGNTALHLASEKQAAWFIDLLVALKADVNVPNKMGVKPIDYDIVKDILSNKKPGETSSRKDSDDGYLFELISTNVDLIEKKEQLGVNGADEVSKIPTETESSSNSNGTTDSQSSKILQSINQLLLSSNKEYERIIKSKKEQISRLSEQLHQSTIITANNKFLVSKISEKLMELENLKVQMSNISEKLQLIQKELPEEKADLKEDEEVNTDEPFIIKPIYDKVISYEDAKFEPDEELLSKIPSTKILKARIKAYEEINSKMESEFEALADYSELTSKFKKVVSFCTGVSENEVDELLDGLLEAVESQQ</sequence>
<feature type="domain" description="HTH APSES-type" evidence="6">
    <location>
        <begin position="45"/>
        <end position="170"/>
    </location>
</feature>
<dbReference type="SUPFAM" id="SSF48403">
    <property type="entry name" value="Ankyrin repeat"/>
    <property type="match status" value="1"/>
</dbReference>
<dbReference type="PANTHER" id="PTHR43828:SF3">
    <property type="entry name" value="CHROMO DOMAIN-CONTAINING PROTEIN"/>
    <property type="match status" value="1"/>
</dbReference>
<dbReference type="InterPro" id="IPR036770">
    <property type="entry name" value="Ankyrin_rpt-contain_sf"/>
</dbReference>
<organism evidence="7 8">
    <name type="scientific">Pichia sorbitophila (strain ATCC MYA-4447 / BCRC 22081 / CBS 7064 / NBRC 10061 / NRRL Y-12695)</name>
    <name type="common">Hybrid yeast</name>
    <dbReference type="NCBI Taxonomy" id="559304"/>
    <lineage>
        <taxon>Eukaryota</taxon>
        <taxon>Fungi</taxon>
        <taxon>Dikarya</taxon>
        <taxon>Ascomycota</taxon>
        <taxon>Saccharomycotina</taxon>
        <taxon>Pichiomycetes</taxon>
        <taxon>Debaryomycetaceae</taxon>
        <taxon>Millerozyma</taxon>
    </lineage>
</organism>
<dbReference type="SUPFAM" id="SSF54616">
    <property type="entry name" value="DNA-binding domain of Mlu1-box binding protein MBP1"/>
    <property type="match status" value="1"/>
</dbReference>
<dbReference type="AlphaFoldDB" id="G8XZF5"/>
<dbReference type="GO" id="GO:0003677">
    <property type="term" value="F:DNA binding"/>
    <property type="evidence" value="ECO:0007669"/>
    <property type="project" value="InterPro"/>
</dbReference>
<dbReference type="InterPro" id="IPR002110">
    <property type="entry name" value="Ankyrin_rpt"/>
</dbReference>
<feature type="repeat" description="ANK" evidence="3">
    <location>
        <begin position="422"/>
        <end position="454"/>
    </location>
</feature>
<dbReference type="OMA" id="WIPYDKA"/>
<dbReference type="InterPro" id="IPR051642">
    <property type="entry name" value="SWI6-like"/>
</dbReference>
<dbReference type="Gene3D" id="3.10.260.10">
    <property type="entry name" value="Transcription regulator HTH, APSES-type DNA-binding domain"/>
    <property type="match status" value="1"/>
</dbReference>
<name>G8XZF5_PICSO</name>
<reference evidence="7 8" key="1">
    <citation type="journal article" date="2012" name="G3 (Bethesda)">
        <title>Pichia sorbitophila, an interspecies yeast hybrid reveals early steps of genome resolution following polyploidization.</title>
        <authorList>
            <person name="Leh Louis V."/>
            <person name="Despons L."/>
            <person name="Friedrich A."/>
            <person name="Martin T."/>
            <person name="Durrens P."/>
            <person name="Casaregola S."/>
            <person name="Neuveglise C."/>
            <person name="Fairhead C."/>
            <person name="Marck C."/>
            <person name="Cruz J.A."/>
            <person name="Straub M.L."/>
            <person name="Kugler V."/>
            <person name="Sacerdot C."/>
            <person name="Uzunov Z."/>
            <person name="Thierry A."/>
            <person name="Weiss S."/>
            <person name="Bleykasten C."/>
            <person name="De Montigny J."/>
            <person name="Jacques N."/>
            <person name="Jung P."/>
            <person name="Lemaire M."/>
            <person name="Mallet S."/>
            <person name="Morel G."/>
            <person name="Richard G.F."/>
            <person name="Sarkar A."/>
            <person name="Savel G."/>
            <person name="Schacherer J."/>
            <person name="Seret M.L."/>
            <person name="Talla E."/>
            <person name="Samson G."/>
            <person name="Jubin C."/>
            <person name="Poulain J."/>
            <person name="Vacherie B."/>
            <person name="Barbe V."/>
            <person name="Pelletier E."/>
            <person name="Sherman D.J."/>
            <person name="Westhof E."/>
            <person name="Weissenbach J."/>
            <person name="Baret P.V."/>
            <person name="Wincker P."/>
            <person name="Gaillardin C."/>
            <person name="Dujon B."/>
            <person name="Souciet J.L."/>
        </authorList>
    </citation>
    <scope>NUCLEOTIDE SEQUENCE [LARGE SCALE GENOMIC DNA]</scope>
    <source>
        <strain evidence="8">ATCC MYA-4447 / BCRC 22081 / CBS 7064 / NBRC 10061 / NRRL Y-12695</strain>
    </source>
</reference>
<dbReference type="FunCoup" id="G8XZF5">
    <property type="interactions" value="904"/>
</dbReference>
<evidence type="ECO:0000256" key="1">
    <source>
        <dbReference type="ARBA" id="ARBA00022737"/>
    </source>
</evidence>
<evidence type="ECO:0000256" key="5">
    <source>
        <dbReference type="SAM" id="MobiDB-lite"/>
    </source>
</evidence>
<dbReference type="Gene3D" id="1.25.40.20">
    <property type="entry name" value="Ankyrin repeat-containing domain"/>
    <property type="match status" value="1"/>
</dbReference>
<dbReference type="GO" id="GO:0030907">
    <property type="term" value="C:MBF transcription complex"/>
    <property type="evidence" value="ECO:0007669"/>
    <property type="project" value="TreeGrafter"/>
</dbReference>
<evidence type="ECO:0000256" key="2">
    <source>
        <dbReference type="ARBA" id="ARBA00023043"/>
    </source>
</evidence>
<dbReference type="EMBL" id="FO082046">
    <property type="protein sequence ID" value="CCE87064.1"/>
    <property type="molecule type" value="Genomic_DNA"/>
</dbReference>
<dbReference type="SMART" id="SM01252">
    <property type="entry name" value="KilA-N"/>
    <property type="match status" value="1"/>
</dbReference>
<dbReference type="PANTHER" id="PTHR43828">
    <property type="entry name" value="ASPARAGINASE"/>
    <property type="match status" value="1"/>
</dbReference>
<dbReference type="SMART" id="SM00248">
    <property type="entry name" value="ANK"/>
    <property type="match status" value="2"/>
</dbReference>
<dbReference type="STRING" id="559304.G8XZF5"/>
<dbReference type="GO" id="GO:0033309">
    <property type="term" value="C:SBF transcription complex"/>
    <property type="evidence" value="ECO:0007669"/>
    <property type="project" value="TreeGrafter"/>
</dbReference>
<dbReference type="InterPro" id="IPR003163">
    <property type="entry name" value="Tscrpt_reg_HTH_APSES-type"/>
</dbReference>
<dbReference type="Proteomes" id="UP000005222">
    <property type="component" value="Chromosome N"/>
</dbReference>
<evidence type="ECO:0000313" key="7">
    <source>
        <dbReference type="EMBL" id="CCE87064.1"/>
    </source>
</evidence>
<dbReference type="eggNOG" id="ENOG502QPWC">
    <property type="taxonomic scope" value="Eukaryota"/>
</dbReference>
<feature type="region of interest" description="Disordered" evidence="5">
    <location>
        <begin position="510"/>
        <end position="535"/>
    </location>
</feature>
<evidence type="ECO:0000256" key="4">
    <source>
        <dbReference type="SAM" id="Coils"/>
    </source>
</evidence>
<accession>G8XZF5</accession>
<evidence type="ECO:0000259" key="6">
    <source>
        <dbReference type="PROSITE" id="PS51299"/>
    </source>
</evidence>
<dbReference type="PROSITE" id="PS50297">
    <property type="entry name" value="ANK_REP_REGION"/>
    <property type="match status" value="1"/>
</dbReference>
<evidence type="ECO:0000313" key="8">
    <source>
        <dbReference type="Proteomes" id="UP000005222"/>
    </source>
</evidence>
<keyword evidence="2 3" id="KW-0040">ANK repeat</keyword>
<dbReference type="GO" id="GO:0001228">
    <property type="term" value="F:DNA-binding transcription activator activity, RNA polymerase II-specific"/>
    <property type="evidence" value="ECO:0007669"/>
    <property type="project" value="UniProtKB-ARBA"/>
</dbReference>
<feature type="coiled-coil region" evidence="4">
    <location>
        <begin position="549"/>
        <end position="614"/>
    </location>
</feature>
<dbReference type="InterPro" id="IPR036887">
    <property type="entry name" value="HTH_APSES_sf"/>
</dbReference>
<proteinExistence type="predicted"/>
<dbReference type="GO" id="GO:0003713">
    <property type="term" value="F:transcription coactivator activity"/>
    <property type="evidence" value="ECO:0007669"/>
    <property type="project" value="TreeGrafter"/>
</dbReference>
<feature type="compositionally biased region" description="Low complexity" evidence="5">
    <location>
        <begin position="519"/>
        <end position="535"/>
    </location>
</feature>
<keyword evidence="1" id="KW-0677">Repeat</keyword>
<keyword evidence="8" id="KW-1185">Reference proteome</keyword>
<dbReference type="PROSITE" id="PS51299">
    <property type="entry name" value="HTH_APSES"/>
    <property type="match status" value="1"/>
</dbReference>
<dbReference type="Pfam" id="PF04383">
    <property type="entry name" value="KilA-N"/>
    <property type="match status" value="1"/>
</dbReference>
<feature type="region of interest" description="Disordered" evidence="5">
    <location>
        <begin position="174"/>
        <end position="204"/>
    </location>
</feature>
<dbReference type="InterPro" id="IPR018004">
    <property type="entry name" value="KilA/APSES_HTH"/>
</dbReference>
<dbReference type="InParanoid" id="G8XZF5"/>
<protein>
    <submittedName>
        <fullName evidence="7">Piso0_005601 protein</fullName>
    </submittedName>
</protein>
<evidence type="ECO:0000256" key="3">
    <source>
        <dbReference type="PROSITE-ProRule" id="PRU00023"/>
    </source>
</evidence>
<dbReference type="HOGENOM" id="CLU_390837_0_0_1"/>